<organism evidence="2 3">
    <name type="scientific">Herbihabitans rhizosphaerae</name>
    <dbReference type="NCBI Taxonomy" id="1872711"/>
    <lineage>
        <taxon>Bacteria</taxon>
        <taxon>Bacillati</taxon>
        <taxon>Actinomycetota</taxon>
        <taxon>Actinomycetes</taxon>
        <taxon>Pseudonocardiales</taxon>
        <taxon>Pseudonocardiaceae</taxon>
        <taxon>Herbihabitans</taxon>
    </lineage>
</organism>
<sequence length="257" mass="27002">MNKVTSVDGTTIAFDRAGSGPAIVFVVGAFNDRSTCAPLADALASDHTVITYDRRGRGDSGDTRPYAIEREIEDLDALIAEAGESAAVFGYSSGAILALRAAERGSAITRLALYEPPADLDGRAARPAGIVDRLAALVAEGRRGDAVQLFQRELIGMPEQVLAQIRQAPFFGALEEFAQSVVYDATIVVEGVTRAGLSNVDTATLVISGSASFLDLPEAARVVAEALPNGRHHSLDGQTHDIVTEVVAPVVRGFLAE</sequence>
<protein>
    <submittedName>
        <fullName evidence="2">Pimeloyl-ACP methyl ester carboxylesterase</fullName>
    </submittedName>
</protein>
<dbReference type="EMBL" id="SGWQ01000006">
    <property type="protein sequence ID" value="RZS37149.1"/>
    <property type="molecule type" value="Genomic_DNA"/>
</dbReference>
<dbReference type="AlphaFoldDB" id="A0A4Q7KKN7"/>
<evidence type="ECO:0000313" key="3">
    <source>
        <dbReference type="Proteomes" id="UP000294257"/>
    </source>
</evidence>
<dbReference type="GO" id="GO:0003824">
    <property type="term" value="F:catalytic activity"/>
    <property type="evidence" value="ECO:0007669"/>
    <property type="project" value="UniProtKB-ARBA"/>
</dbReference>
<dbReference type="RefSeq" id="WP_130345730.1">
    <property type="nucleotide sequence ID" value="NZ_SGWQ01000006.1"/>
</dbReference>
<dbReference type="OrthoDB" id="63519at2"/>
<dbReference type="PANTHER" id="PTHR43798:SF27">
    <property type="entry name" value="HYDROLASE ALPHA_BETA HYDROLASE FOLD FAMILY"/>
    <property type="match status" value="1"/>
</dbReference>
<dbReference type="SUPFAM" id="SSF53474">
    <property type="entry name" value="alpha/beta-Hydrolases"/>
    <property type="match status" value="1"/>
</dbReference>
<dbReference type="PANTHER" id="PTHR43798">
    <property type="entry name" value="MONOACYLGLYCEROL LIPASE"/>
    <property type="match status" value="1"/>
</dbReference>
<dbReference type="GO" id="GO:0016020">
    <property type="term" value="C:membrane"/>
    <property type="evidence" value="ECO:0007669"/>
    <property type="project" value="TreeGrafter"/>
</dbReference>
<feature type="domain" description="AB hydrolase-1" evidence="1">
    <location>
        <begin position="23"/>
        <end position="219"/>
    </location>
</feature>
<gene>
    <name evidence="2" type="ORF">EV193_106387</name>
</gene>
<reference evidence="2 3" key="1">
    <citation type="submission" date="2019-02" db="EMBL/GenBank/DDBJ databases">
        <title>Genomic Encyclopedia of Type Strains, Phase IV (KMG-IV): sequencing the most valuable type-strain genomes for metagenomic binning, comparative biology and taxonomic classification.</title>
        <authorList>
            <person name="Goeker M."/>
        </authorList>
    </citation>
    <scope>NUCLEOTIDE SEQUENCE [LARGE SCALE GENOMIC DNA]</scope>
    <source>
        <strain evidence="2 3">DSM 101727</strain>
    </source>
</reference>
<keyword evidence="3" id="KW-1185">Reference proteome</keyword>
<dbReference type="InterPro" id="IPR029058">
    <property type="entry name" value="AB_hydrolase_fold"/>
</dbReference>
<evidence type="ECO:0000313" key="2">
    <source>
        <dbReference type="EMBL" id="RZS37149.1"/>
    </source>
</evidence>
<dbReference type="InterPro" id="IPR050266">
    <property type="entry name" value="AB_hydrolase_sf"/>
</dbReference>
<name>A0A4Q7KKN7_9PSEU</name>
<dbReference type="Gene3D" id="3.40.50.1820">
    <property type="entry name" value="alpha/beta hydrolase"/>
    <property type="match status" value="1"/>
</dbReference>
<comment type="caution">
    <text evidence="2">The sequence shown here is derived from an EMBL/GenBank/DDBJ whole genome shotgun (WGS) entry which is preliminary data.</text>
</comment>
<evidence type="ECO:0000259" key="1">
    <source>
        <dbReference type="Pfam" id="PF12697"/>
    </source>
</evidence>
<accession>A0A4Q7KKN7</accession>
<dbReference type="Proteomes" id="UP000294257">
    <property type="component" value="Unassembled WGS sequence"/>
</dbReference>
<dbReference type="InterPro" id="IPR000073">
    <property type="entry name" value="AB_hydrolase_1"/>
</dbReference>
<dbReference type="Pfam" id="PF12697">
    <property type="entry name" value="Abhydrolase_6"/>
    <property type="match status" value="1"/>
</dbReference>
<proteinExistence type="predicted"/>